<feature type="region of interest" description="Disordered" evidence="1">
    <location>
        <begin position="66"/>
        <end position="97"/>
    </location>
</feature>
<evidence type="ECO:0000313" key="2">
    <source>
        <dbReference type="EMBL" id="KAL3363389.1"/>
    </source>
</evidence>
<feature type="compositionally biased region" description="Low complexity" evidence="1">
    <location>
        <begin position="15"/>
        <end position="40"/>
    </location>
</feature>
<comment type="caution">
    <text evidence="2">The sequence shown here is derived from an EMBL/GenBank/DDBJ whole genome shotgun (WGS) entry which is preliminary data.</text>
</comment>
<dbReference type="EMBL" id="JBJKTR010000007">
    <property type="protein sequence ID" value="KAL3363389.1"/>
    <property type="molecule type" value="Genomic_DNA"/>
</dbReference>
<evidence type="ECO:0000313" key="3">
    <source>
        <dbReference type="Proteomes" id="UP001627284"/>
    </source>
</evidence>
<proteinExistence type="predicted"/>
<reference evidence="2 3" key="1">
    <citation type="submission" date="2024-05" db="EMBL/GenBank/DDBJ databases">
        <title>De novo assembly of an allotetraploid wild potato.</title>
        <authorList>
            <person name="Hosaka A.J."/>
        </authorList>
    </citation>
    <scope>NUCLEOTIDE SEQUENCE [LARGE SCALE GENOMIC DNA]</scope>
    <source>
        <tissue evidence="2">Young leaves</tissue>
    </source>
</reference>
<keyword evidence="3" id="KW-1185">Reference proteome</keyword>
<feature type="region of interest" description="Disordered" evidence="1">
    <location>
        <begin position="1"/>
        <end position="40"/>
    </location>
</feature>
<name>A0ABD2U3L1_9SOLN</name>
<dbReference type="AlphaFoldDB" id="A0ABD2U3L1"/>
<protein>
    <submittedName>
        <fullName evidence="2">Uncharacterized protein</fullName>
    </submittedName>
</protein>
<organism evidence="2 3">
    <name type="scientific">Solanum stoloniferum</name>
    <dbReference type="NCBI Taxonomy" id="62892"/>
    <lineage>
        <taxon>Eukaryota</taxon>
        <taxon>Viridiplantae</taxon>
        <taxon>Streptophyta</taxon>
        <taxon>Embryophyta</taxon>
        <taxon>Tracheophyta</taxon>
        <taxon>Spermatophyta</taxon>
        <taxon>Magnoliopsida</taxon>
        <taxon>eudicotyledons</taxon>
        <taxon>Gunneridae</taxon>
        <taxon>Pentapetalae</taxon>
        <taxon>asterids</taxon>
        <taxon>lamiids</taxon>
        <taxon>Solanales</taxon>
        <taxon>Solanaceae</taxon>
        <taxon>Solanoideae</taxon>
        <taxon>Solaneae</taxon>
        <taxon>Solanum</taxon>
    </lineage>
</organism>
<sequence length="149" mass="16141">MASLRREPEEREADLLSSSPSPPLLSAFSSSLSSSPSPRLFFFSGQQQSEQCSDQRQQRLARCMTAVATAPSSQAKPSTPQNQQPTGTRGGNTSAFLFSSPSPLSLCSSDYDISNNSGPTVASEVEFIKDRSLQICPKICSDMEIERRS</sequence>
<dbReference type="Proteomes" id="UP001627284">
    <property type="component" value="Unassembled WGS sequence"/>
</dbReference>
<accession>A0ABD2U3L1</accession>
<evidence type="ECO:0000256" key="1">
    <source>
        <dbReference type="SAM" id="MobiDB-lite"/>
    </source>
</evidence>
<gene>
    <name evidence="2" type="ORF">AABB24_012593</name>
</gene>
<feature type="compositionally biased region" description="Polar residues" evidence="1">
    <location>
        <begin position="70"/>
        <end position="93"/>
    </location>
</feature>